<reference evidence="1 2" key="1">
    <citation type="submission" date="2019-06" db="EMBL/GenBank/DDBJ databases">
        <title>Sequencing the genomes of 1000 actinobacteria strains.</title>
        <authorList>
            <person name="Klenk H.-P."/>
        </authorList>
    </citation>
    <scope>NUCLEOTIDE SEQUENCE [LARGE SCALE GENOMIC DNA]</scope>
    <source>
        <strain evidence="1 2">DSM 45885</strain>
    </source>
</reference>
<protein>
    <submittedName>
        <fullName evidence="1">Uncharacterized protein</fullName>
    </submittedName>
</protein>
<dbReference type="AlphaFoldDB" id="A0A561VWU8"/>
<evidence type="ECO:0000313" key="1">
    <source>
        <dbReference type="EMBL" id="TWG16075.1"/>
    </source>
</evidence>
<dbReference type="EMBL" id="VIWZ01000001">
    <property type="protein sequence ID" value="TWG16075.1"/>
    <property type="molecule type" value="Genomic_DNA"/>
</dbReference>
<keyword evidence="2" id="KW-1185">Reference proteome</keyword>
<accession>A0A561VWU8</accession>
<organism evidence="1 2">
    <name type="scientific">Micromonospora taraxaci</name>
    <dbReference type="NCBI Taxonomy" id="1316803"/>
    <lineage>
        <taxon>Bacteria</taxon>
        <taxon>Bacillati</taxon>
        <taxon>Actinomycetota</taxon>
        <taxon>Actinomycetes</taxon>
        <taxon>Micromonosporales</taxon>
        <taxon>Micromonosporaceae</taxon>
        <taxon>Micromonospora</taxon>
    </lineage>
</organism>
<name>A0A561VWU8_9ACTN</name>
<gene>
    <name evidence="1" type="ORF">FHU34_111401</name>
</gene>
<dbReference type="Proteomes" id="UP000317685">
    <property type="component" value="Unassembled WGS sequence"/>
</dbReference>
<comment type="caution">
    <text evidence="1">The sequence shown here is derived from an EMBL/GenBank/DDBJ whole genome shotgun (WGS) entry which is preliminary data.</text>
</comment>
<sequence length="29" mass="3309">MRHYFPDSTMLVERVFGLPKSLIAVRTGS</sequence>
<proteinExistence type="predicted"/>
<evidence type="ECO:0000313" key="2">
    <source>
        <dbReference type="Proteomes" id="UP000317685"/>
    </source>
</evidence>